<feature type="domain" description="DUF397" evidence="1">
    <location>
        <begin position="9"/>
        <end position="61"/>
    </location>
</feature>
<evidence type="ECO:0000313" key="3">
    <source>
        <dbReference type="Proteomes" id="UP000602198"/>
    </source>
</evidence>
<dbReference type="EMBL" id="JAERRJ010000008">
    <property type="protein sequence ID" value="MBL1077039.1"/>
    <property type="molecule type" value="Genomic_DNA"/>
</dbReference>
<keyword evidence="3" id="KW-1185">Reference proteome</keyword>
<dbReference type="Pfam" id="PF04149">
    <property type="entry name" value="DUF397"/>
    <property type="match status" value="1"/>
</dbReference>
<dbReference type="Proteomes" id="UP000602198">
    <property type="component" value="Unassembled WGS sequence"/>
</dbReference>
<dbReference type="InterPro" id="IPR007278">
    <property type="entry name" value="DUF397"/>
</dbReference>
<reference evidence="2 3" key="1">
    <citation type="submission" date="2021-01" db="EMBL/GenBank/DDBJ databases">
        <title>WGS of actinomycetes isolated from Thailand.</title>
        <authorList>
            <person name="Thawai C."/>
        </authorList>
    </citation>
    <scope>NUCLEOTIDE SEQUENCE [LARGE SCALE GENOMIC DNA]</scope>
    <source>
        <strain evidence="2 3">LPG 2</strain>
    </source>
</reference>
<comment type="caution">
    <text evidence="2">The sequence shown here is derived from an EMBL/GenBank/DDBJ whole genome shotgun (WGS) entry which is preliminary data.</text>
</comment>
<gene>
    <name evidence="2" type="ORF">JK358_21815</name>
</gene>
<proteinExistence type="predicted"/>
<name>A0ABS1M8Z5_9NOCA</name>
<accession>A0ABS1M8Z5</accession>
<evidence type="ECO:0000313" key="2">
    <source>
        <dbReference type="EMBL" id="MBL1077039.1"/>
    </source>
</evidence>
<evidence type="ECO:0000259" key="1">
    <source>
        <dbReference type="Pfam" id="PF04149"/>
    </source>
</evidence>
<dbReference type="RefSeq" id="WP_201949645.1">
    <property type="nucleotide sequence ID" value="NZ_JAERRJ010000008.1"/>
</dbReference>
<sequence length="67" mass="7203">MNGENSAPRWFKSTHSGGTQDCVEIAHLAHGRVGIRDSKHPTGPALTFAAHEWDAFTASVKAGLFAR</sequence>
<organism evidence="2 3">
    <name type="scientific">Nocardia acididurans</name>
    <dbReference type="NCBI Taxonomy" id="2802282"/>
    <lineage>
        <taxon>Bacteria</taxon>
        <taxon>Bacillati</taxon>
        <taxon>Actinomycetota</taxon>
        <taxon>Actinomycetes</taxon>
        <taxon>Mycobacteriales</taxon>
        <taxon>Nocardiaceae</taxon>
        <taxon>Nocardia</taxon>
    </lineage>
</organism>
<protein>
    <submittedName>
        <fullName evidence="2">DUF397 domain-containing protein</fullName>
    </submittedName>
</protein>